<dbReference type="EMBL" id="CP000733">
    <property type="protein sequence ID" value="ACI23177.1"/>
    <property type="molecule type" value="Genomic_DNA"/>
</dbReference>
<evidence type="ECO:0000313" key="1">
    <source>
        <dbReference type="EMBL" id="ACI23177.1"/>
    </source>
</evidence>
<accession>B5XHF7</accession>
<dbReference type="Proteomes" id="UP000008555">
    <property type="component" value="Chromosome"/>
</dbReference>
<protein>
    <submittedName>
        <fullName evidence="1">Uncharacterized protein</fullName>
    </submittedName>
</protein>
<dbReference type="AlphaFoldDB" id="B5XHF7"/>
<evidence type="ECO:0000313" key="2">
    <source>
        <dbReference type="Proteomes" id="UP000008555"/>
    </source>
</evidence>
<organism evidence="1 2">
    <name type="scientific">Coxiella burnetii (strain Dugway 5J108-111)</name>
    <dbReference type="NCBI Taxonomy" id="434922"/>
    <lineage>
        <taxon>Bacteria</taxon>
        <taxon>Pseudomonadati</taxon>
        <taxon>Pseudomonadota</taxon>
        <taxon>Gammaproteobacteria</taxon>
        <taxon>Legionellales</taxon>
        <taxon>Coxiellaceae</taxon>
        <taxon>Coxiella</taxon>
    </lineage>
</organism>
<dbReference type="HOGENOM" id="CLU_2600151_0_0_6"/>
<dbReference type="KEGG" id="cbd:CBUD_1468a"/>
<sequence>MYNKVLLSLVIPAQCAKPPFARFLDIKACGYLYRDTLIWMLRWGLLRSSGYICDRMAGTIFRNRFPPRYHKHSLKTLARSLPALP</sequence>
<name>B5XHF7_COXBN</name>
<gene>
    <name evidence="1" type="ORF">CBUD_1468a</name>
</gene>
<reference evidence="1 2" key="1">
    <citation type="journal article" date="2009" name="Infect. Immun.">
        <title>Comparative genomics reveal extensive transposon-mediated genomic plasticity and diversity among potential effector proteins within the genus Coxiella.</title>
        <authorList>
            <person name="Beare P.A."/>
            <person name="Unsworth N."/>
            <person name="Andoh M."/>
            <person name="Voth D.E."/>
            <person name="Omsland A."/>
            <person name="Gilk S.D."/>
            <person name="Williams K.P."/>
            <person name="Sobral B.W."/>
            <person name="Kupko J.J.III."/>
            <person name="Porcella S.F."/>
            <person name="Samuel J.E."/>
            <person name="Heinzen R.A."/>
        </authorList>
    </citation>
    <scope>NUCLEOTIDE SEQUENCE [LARGE SCALE GENOMIC DNA]</scope>
    <source>
        <strain evidence="1 2">Dugway 5J108-111</strain>
    </source>
</reference>
<proteinExistence type="predicted"/>